<dbReference type="Proteomes" id="UP000031366">
    <property type="component" value="Unassembled WGS sequence"/>
</dbReference>
<name>A0A0C1QVW6_9CLOT</name>
<dbReference type="OrthoDB" id="9781333at2"/>
<accession>A0A0C1QVW6</accession>
<feature type="domain" description="Putative glutamine amidotransferase" evidence="1">
    <location>
        <begin position="3"/>
        <end position="246"/>
    </location>
</feature>
<dbReference type="PIRSF" id="PIRSF034405">
    <property type="entry name" value="UCP034405"/>
    <property type="match status" value="1"/>
</dbReference>
<proteinExistence type="predicted"/>
<dbReference type="EMBL" id="AYSO01000020">
    <property type="protein sequence ID" value="KIE45137.1"/>
    <property type="molecule type" value="Genomic_DNA"/>
</dbReference>
<dbReference type="InterPro" id="IPR029062">
    <property type="entry name" value="Class_I_gatase-like"/>
</dbReference>
<dbReference type="CDD" id="cd03143">
    <property type="entry name" value="A4_beta-galactosidase_middle_domain"/>
    <property type="match status" value="1"/>
</dbReference>
<keyword evidence="3" id="KW-1185">Reference proteome</keyword>
<dbReference type="AlphaFoldDB" id="A0A0C1QVW6"/>
<comment type="caution">
    <text evidence="2">The sequence shown here is derived from an EMBL/GenBank/DDBJ whole genome shotgun (WGS) entry which is preliminary data.</text>
</comment>
<protein>
    <recommendedName>
        <fullName evidence="1">Putative glutamine amidotransferase domain-containing protein</fullName>
    </recommendedName>
</protein>
<evidence type="ECO:0000259" key="1">
    <source>
        <dbReference type="Pfam" id="PF07090"/>
    </source>
</evidence>
<dbReference type="STRING" id="29341.RSJ17_07570"/>
<reference evidence="2 3" key="1">
    <citation type="journal article" date="2015" name="Infect. Genet. Evol.">
        <title>Genomic sequences of six botulinum neurotoxin-producing strains representing three clostridial species illustrate the mobility and diversity of botulinum neurotoxin genes.</title>
        <authorList>
            <person name="Smith T.J."/>
            <person name="Hill K.K."/>
            <person name="Xie G."/>
            <person name="Foley B.T."/>
            <person name="Williamson C.H."/>
            <person name="Foster J.T."/>
            <person name="Johnson S.L."/>
            <person name="Chertkov O."/>
            <person name="Teshima H."/>
            <person name="Gibbons H.S."/>
            <person name="Johnsky L.A."/>
            <person name="Karavis M.A."/>
            <person name="Smith L.A."/>
        </authorList>
    </citation>
    <scope>NUCLEOTIDE SEQUENCE [LARGE SCALE GENOMIC DNA]</scope>
    <source>
        <strain evidence="2 3">CDC 2741</strain>
    </source>
</reference>
<dbReference type="PANTHER" id="PTHR37947:SF1">
    <property type="entry name" value="BLL2462 PROTEIN"/>
    <property type="match status" value="1"/>
</dbReference>
<dbReference type="Gene3D" id="3.40.50.880">
    <property type="match status" value="1"/>
</dbReference>
<dbReference type="PANTHER" id="PTHR37947">
    <property type="entry name" value="BLL2462 PROTEIN"/>
    <property type="match status" value="1"/>
</dbReference>
<dbReference type="InterPro" id="IPR017027">
    <property type="entry name" value="STM3548-like"/>
</dbReference>
<sequence>MSKILIAGESWMSHTIHVKGFDSFTTSVYEEGVEYIKKALEEGGYEVDFLPNHLAADKFPTTLEELNQYEAVILSDIGSNTLLLPKSVFTQGKKLPNRLELVKEYVEKGGSFLMVGGYMSFTGIDAKTRYGETAVKDILPIKMLDTDDRVEAPQGFHPQVVKEHEILNGIPKEWPHFLGYNKTIALEDKGEHLVTIDGDPFISVMECGKGRTAIFTSDCAPHWGPVEFLNWEYYNKLWINILNWMTRK</sequence>
<evidence type="ECO:0000313" key="2">
    <source>
        <dbReference type="EMBL" id="KIE45137.1"/>
    </source>
</evidence>
<gene>
    <name evidence="2" type="ORF">U732_958</name>
</gene>
<dbReference type="SUPFAM" id="SSF52317">
    <property type="entry name" value="Class I glutamine amidotransferase-like"/>
    <property type="match status" value="1"/>
</dbReference>
<dbReference type="InterPro" id="IPR010768">
    <property type="entry name" value="GATase1-like"/>
</dbReference>
<organism evidence="2 3">
    <name type="scientific">Clostridium argentinense CDC 2741</name>
    <dbReference type="NCBI Taxonomy" id="1418104"/>
    <lineage>
        <taxon>Bacteria</taxon>
        <taxon>Bacillati</taxon>
        <taxon>Bacillota</taxon>
        <taxon>Clostridia</taxon>
        <taxon>Eubacteriales</taxon>
        <taxon>Clostridiaceae</taxon>
        <taxon>Clostridium</taxon>
    </lineage>
</organism>
<dbReference type="Pfam" id="PF07090">
    <property type="entry name" value="GATase1_like"/>
    <property type="match status" value="1"/>
</dbReference>
<dbReference type="RefSeq" id="WP_039637146.1">
    <property type="nucleotide sequence ID" value="NZ_AYSO01000020.1"/>
</dbReference>
<evidence type="ECO:0000313" key="3">
    <source>
        <dbReference type="Proteomes" id="UP000031366"/>
    </source>
</evidence>